<keyword evidence="6" id="KW-1185">Reference proteome</keyword>
<keyword evidence="1" id="KW-0433">Leucine-rich repeat</keyword>
<evidence type="ECO:0000256" key="2">
    <source>
        <dbReference type="ARBA" id="ARBA00022737"/>
    </source>
</evidence>
<dbReference type="Gene3D" id="3.80.10.10">
    <property type="entry name" value="Ribonuclease Inhibitor"/>
    <property type="match status" value="1"/>
</dbReference>
<evidence type="ECO:0000313" key="6">
    <source>
        <dbReference type="Proteomes" id="UP001470230"/>
    </source>
</evidence>
<sequence length="302" mass="33805">MSNSVLTEALIKQRTKLSSAEVRKLDLWGYQLSDISLIEKMKKLEIASLSLNNITTLKHFKNCTKLRDLFLRNNKISDFNELTYLSELPSLQTLWLSGNPIASEPLYREKVMQLLPKLSKLDEDEITEFERMETLKNSNALKKSGRKVSMPPTQSFPDIEINEKNESMDLKAKSQPLKTALGNNENVHSSRAKSSANSSKMSNSSKVSNSSNLSNSSKSPNSPRIQKSVGNLDSSTESQTKGSSNSISKPPTTNPPSPPKVQTRPQRKNDKPLLNAILQLLPELSQESLDFILQNAQKYKNK</sequence>
<dbReference type="SUPFAM" id="SSF52058">
    <property type="entry name" value="L domain-like"/>
    <property type="match status" value="1"/>
</dbReference>
<evidence type="ECO:0000256" key="3">
    <source>
        <dbReference type="SAM" id="MobiDB-lite"/>
    </source>
</evidence>
<accession>A0ABR2K193</accession>
<name>A0ABR2K193_9EUKA</name>
<keyword evidence="2" id="KW-0677">Repeat</keyword>
<feature type="compositionally biased region" description="Polar residues" evidence="3">
    <location>
        <begin position="223"/>
        <end position="242"/>
    </location>
</feature>
<dbReference type="EMBL" id="JAPFFF010000008">
    <property type="protein sequence ID" value="KAK8884879.1"/>
    <property type="molecule type" value="Genomic_DNA"/>
</dbReference>
<feature type="compositionally biased region" description="Low complexity" evidence="3">
    <location>
        <begin position="192"/>
        <end position="222"/>
    </location>
</feature>
<dbReference type="Proteomes" id="UP001470230">
    <property type="component" value="Unassembled WGS sequence"/>
</dbReference>
<evidence type="ECO:0000313" key="4">
    <source>
        <dbReference type="EMBL" id="KAK8834187.1"/>
    </source>
</evidence>
<evidence type="ECO:0000313" key="5">
    <source>
        <dbReference type="EMBL" id="KAK8884879.1"/>
    </source>
</evidence>
<evidence type="ECO:0000256" key="1">
    <source>
        <dbReference type="ARBA" id="ARBA00022614"/>
    </source>
</evidence>
<feature type="region of interest" description="Disordered" evidence="3">
    <location>
        <begin position="180"/>
        <end position="272"/>
    </location>
</feature>
<dbReference type="InterPro" id="IPR001611">
    <property type="entry name" value="Leu-rich_rpt"/>
</dbReference>
<proteinExistence type="predicted"/>
<protein>
    <submittedName>
        <fullName evidence="5">DNA damage response, detection of DNA damage</fullName>
    </submittedName>
</protein>
<organism evidence="5 6">
    <name type="scientific">Tritrichomonas musculus</name>
    <dbReference type="NCBI Taxonomy" id="1915356"/>
    <lineage>
        <taxon>Eukaryota</taxon>
        <taxon>Metamonada</taxon>
        <taxon>Parabasalia</taxon>
        <taxon>Tritrichomonadida</taxon>
        <taxon>Tritrichomonadidae</taxon>
        <taxon>Tritrichomonas</taxon>
    </lineage>
</organism>
<dbReference type="PANTHER" id="PTHR18849">
    <property type="entry name" value="LEUCINE RICH REPEAT PROTEIN"/>
    <property type="match status" value="1"/>
</dbReference>
<reference evidence="5 6" key="1">
    <citation type="submission" date="2024-04" db="EMBL/GenBank/DDBJ databases">
        <title>Tritrichomonas musculus Genome.</title>
        <authorList>
            <person name="Alves-Ferreira E."/>
            <person name="Grigg M."/>
            <person name="Lorenzi H."/>
            <person name="Galac M."/>
        </authorList>
    </citation>
    <scope>NUCLEOTIDE SEQUENCE [LARGE SCALE GENOMIC DNA]</scope>
    <source>
        <strain evidence="5 6">EAF2021</strain>
    </source>
</reference>
<dbReference type="InterPro" id="IPR032675">
    <property type="entry name" value="LRR_dom_sf"/>
</dbReference>
<dbReference type="EMBL" id="JAPFFF010000475">
    <property type="protein sequence ID" value="KAK8834187.1"/>
    <property type="molecule type" value="Genomic_DNA"/>
</dbReference>
<gene>
    <name evidence="4" type="ORF">M9Y10_032968</name>
    <name evidence="5" type="ORF">M9Y10_044000</name>
</gene>
<dbReference type="PANTHER" id="PTHR18849:SF0">
    <property type="entry name" value="CILIA- AND FLAGELLA-ASSOCIATED PROTEIN 410-RELATED"/>
    <property type="match status" value="1"/>
</dbReference>
<dbReference type="Pfam" id="PF14580">
    <property type="entry name" value="LRR_9"/>
    <property type="match status" value="1"/>
</dbReference>
<dbReference type="PROSITE" id="PS51450">
    <property type="entry name" value="LRR"/>
    <property type="match status" value="1"/>
</dbReference>
<comment type="caution">
    <text evidence="5">The sequence shown here is derived from an EMBL/GenBank/DDBJ whole genome shotgun (WGS) entry which is preliminary data.</text>
</comment>